<proteinExistence type="predicted"/>
<keyword evidence="3" id="KW-1185">Reference proteome</keyword>
<name>A0A841I2J0_9DEIO</name>
<dbReference type="RefSeq" id="WP_183986266.1">
    <property type="nucleotide sequence ID" value="NZ_JACHHG010000005.1"/>
</dbReference>
<dbReference type="AlphaFoldDB" id="A0A841I2J0"/>
<evidence type="ECO:0000313" key="2">
    <source>
        <dbReference type="EMBL" id="MBB6098135.1"/>
    </source>
</evidence>
<accession>A0A841I2J0</accession>
<feature type="region of interest" description="Disordered" evidence="1">
    <location>
        <begin position="1"/>
        <end position="21"/>
    </location>
</feature>
<reference evidence="2 3" key="1">
    <citation type="submission" date="2020-08" db="EMBL/GenBank/DDBJ databases">
        <title>Genomic Encyclopedia of Type Strains, Phase IV (KMG-IV): sequencing the most valuable type-strain genomes for metagenomic binning, comparative biology and taxonomic classification.</title>
        <authorList>
            <person name="Goeker M."/>
        </authorList>
    </citation>
    <scope>NUCLEOTIDE SEQUENCE [LARGE SCALE GENOMIC DNA]</scope>
    <source>
        <strain evidence="2 3">DSM 21458</strain>
    </source>
</reference>
<evidence type="ECO:0000313" key="3">
    <source>
        <dbReference type="Proteomes" id="UP000569951"/>
    </source>
</evidence>
<evidence type="ECO:0000256" key="1">
    <source>
        <dbReference type="SAM" id="MobiDB-lite"/>
    </source>
</evidence>
<sequence length="88" mass="9391">MKTARSARPAPKPASKPAAERTYAAGCGRTWSFQASDPDLAYTALEFPECPTCMHRVEPEGAAPFCTLRPQGTPNPFAALAALNLPDE</sequence>
<protein>
    <submittedName>
        <fullName evidence="2">Uncharacterized protein</fullName>
    </submittedName>
</protein>
<feature type="compositionally biased region" description="Low complexity" evidence="1">
    <location>
        <begin position="1"/>
        <end position="17"/>
    </location>
</feature>
<gene>
    <name evidence="2" type="ORF">HNR42_001560</name>
</gene>
<organism evidence="2 3">
    <name type="scientific">Deinobacterium chartae</name>
    <dbReference type="NCBI Taxonomy" id="521158"/>
    <lineage>
        <taxon>Bacteria</taxon>
        <taxon>Thermotogati</taxon>
        <taxon>Deinococcota</taxon>
        <taxon>Deinococci</taxon>
        <taxon>Deinococcales</taxon>
        <taxon>Deinococcaceae</taxon>
        <taxon>Deinobacterium</taxon>
    </lineage>
</organism>
<dbReference type="Proteomes" id="UP000569951">
    <property type="component" value="Unassembled WGS sequence"/>
</dbReference>
<comment type="caution">
    <text evidence="2">The sequence shown here is derived from an EMBL/GenBank/DDBJ whole genome shotgun (WGS) entry which is preliminary data.</text>
</comment>
<dbReference type="EMBL" id="JACHHG010000005">
    <property type="protein sequence ID" value="MBB6098135.1"/>
    <property type="molecule type" value="Genomic_DNA"/>
</dbReference>